<accession>A0A8H8A169</accession>
<feature type="region of interest" description="Disordered" evidence="1">
    <location>
        <begin position="218"/>
        <end position="237"/>
    </location>
</feature>
<dbReference type="Proteomes" id="UP000673691">
    <property type="component" value="Unassembled WGS sequence"/>
</dbReference>
<dbReference type="InterPro" id="IPR001715">
    <property type="entry name" value="CH_dom"/>
</dbReference>
<comment type="caution">
    <text evidence="3">The sequence shown here is derived from an EMBL/GenBank/DDBJ whole genome shotgun (WGS) entry which is preliminary data.</text>
</comment>
<evidence type="ECO:0000259" key="2">
    <source>
        <dbReference type="PROSITE" id="PS50021"/>
    </source>
</evidence>
<protein>
    <submittedName>
        <fullName evidence="3">Calponin homology domain-containing protein</fullName>
    </submittedName>
</protein>
<dbReference type="AlphaFoldDB" id="A0A8H8A169"/>
<gene>
    <name evidence="3" type="ORF">BJ554DRAFT_1823</name>
</gene>
<dbReference type="OrthoDB" id="2119228at2759"/>
<dbReference type="InterPro" id="IPR036872">
    <property type="entry name" value="CH_dom_sf"/>
</dbReference>
<sequence length="237" mass="26141">MSESRTELLAWLNDLLQTDYTKVEQCGTGERSRAPRKTLRPVRLRVQKKTNVPYAFPASSFIAGDVPMSKVKFDAKHQYEYVQNFKVLQSAFTAHKVDKIVPVERLIQCKFQDNLEFLQWIKKYWDTYYQGGAYDAVARRKSKHTAAPGAAQALTPKAKRAAGSAGSIKKASSNLSGAFGRYKTYQCRTLNVNGRTAVSTGHSGSSVQRPEIQSLRSCFADSGSPSDGQGCCRGVGG</sequence>
<evidence type="ECO:0000313" key="3">
    <source>
        <dbReference type="EMBL" id="KAG5463090.1"/>
    </source>
</evidence>
<feature type="domain" description="Calponin-homology (CH)" evidence="2">
    <location>
        <begin position="2"/>
        <end position="126"/>
    </location>
</feature>
<dbReference type="PANTHER" id="PTHR10623">
    <property type="entry name" value="MICROTUBULE-ASSOCIATED PROTEIN RP/EB FAMILY MEMBER"/>
    <property type="match status" value="1"/>
</dbReference>
<dbReference type="Gene3D" id="1.10.418.10">
    <property type="entry name" value="Calponin-like domain"/>
    <property type="match status" value="1"/>
</dbReference>
<dbReference type="GO" id="GO:0008017">
    <property type="term" value="F:microtubule binding"/>
    <property type="evidence" value="ECO:0007669"/>
    <property type="project" value="InterPro"/>
</dbReference>
<name>A0A8H8A169_9FUNG</name>
<keyword evidence="4" id="KW-1185">Reference proteome</keyword>
<evidence type="ECO:0000256" key="1">
    <source>
        <dbReference type="SAM" id="MobiDB-lite"/>
    </source>
</evidence>
<evidence type="ECO:0000313" key="4">
    <source>
        <dbReference type="Proteomes" id="UP000673691"/>
    </source>
</evidence>
<dbReference type="SUPFAM" id="SSF47576">
    <property type="entry name" value="Calponin-homology domain, CH-domain"/>
    <property type="match status" value="1"/>
</dbReference>
<proteinExistence type="predicted"/>
<dbReference type="EMBL" id="JAEFCI010001157">
    <property type="protein sequence ID" value="KAG5463090.1"/>
    <property type="molecule type" value="Genomic_DNA"/>
</dbReference>
<dbReference type="PROSITE" id="PS50021">
    <property type="entry name" value="CH"/>
    <property type="match status" value="1"/>
</dbReference>
<dbReference type="InterPro" id="IPR027328">
    <property type="entry name" value="MAPRE"/>
</dbReference>
<organism evidence="3 4">
    <name type="scientific">Olpidium bornovanus</name>
    <dbReference type="NCBI Taxonomy" id="278681"/>
    <lineage>
        <taxon>Eukaryota</taxon>
        <taxon>Fungi</taxon>
        <taxon>Fungi incertae sedis</taxon>
        <taxon>Olpidiomycota</taxon>
        <taxon>Olpidiomycotina</taxon>
        <taxon>Olpidiomycetes</taxon>
        <taxon>Olpidiales</taxon>
        <taxon>Olpidiaceae</taxon>
        <taxon>Olpidium</taxon>
    </lineage>
</organism>
<reference evidence="3 4" key="1">
    <citation type="journal article" name="Sci. Rep.">
        <title>Genome-scale phylogenetic analyses confirm Olpidium as the closest living zoosporic fungus to the non-flagellated, terrestrial fungi.</title>
        <authorList>
            <person name="Chang Y."/>
            <person name="Rochon D."/>
            <person name="Sekimoto S."/>
            <person name="Wang Y."/>
            <person name="Chovatia M."/>
            <person name="Sandor L."/>
            <person name="Salamov A."/>
            <person name="Grigoriev I.V."/>
            <person name="Stajich J.E."/>
            <person name="Spatafora J.W."/>
        </authorList>
    </citation>
    <scope>NUCLEOTIDE SEQUENCE [LARGE SCALE GENOMIC DNA]</scope>
    <source>
        <strain evidence="3">S191</strain>
    </source>
</reference>